<gene>
    <name evidence="3" type="primary">wbpB</name>
    <name evidence="3" type="ordered locus">IALB_2460</name>
</gene>
<dbReference type="SUPFAM" id="SSF51735">
    <property type="entry name" value="NAD(P)-binding Rossmann-fold domains"/>
    <property type="match status" value="1"/>
</dbReference>
<organism evidence="3 4">
    <name type="scientific">Ignavibacterium album (strain DSM 19864 / JCM 16511 / NBRC 101810 / Mat9-16)</name>
    <dbReference type="NCBI Taxonomy" id="945713"/>
    <lineage>
        <taxon>Bacteria</taxon>
        <taxon>Pseudomonadati</taxon>
        <taxon>Ignavibacteriota</taxon>
        <taxon>Ignavibacteria</taxon>
        <taxon>Ignavibacteriales</taxon>
        <taxon>Ignavibacteriaceae</taxon>
        <taxon>Ignavibacterium</taxon>
    </lineage>
</organism>
<dbReference type="InterPro" id="IPR004104">
    <property type="entry name" value="Gfo/Idh/MocA-like_OxRdtase_C"/>
</dbReference>
<dbReference type="SUPFAM" id="SSF55347">
    <property type="entry name" value="Glyceraldehyde-3-phosphate dehydrogenase-like, C-terminal domain"/>
    <property type="match status" value="1"/>
</dbReference>
<dbReference type="KEGG" id="ial:IALB_2460"/>
<dbReference type="Proteomes" id="UP000007394">
    <property type="component" value="Chromosome"/>
</dbReference>
<dbReference type="HOGENOM" id="CLU_862341_0_0_10"/>
<dbReference type="Pfam" id="PF01408">
    <property type="entry name" value="GFO_IDH_MocA"/>
    <property type="match status" value="1"/>
</dbReference>
<dbReference type="InterPro" id="IPR052515">
    <property type="entry name" value="Gfo/Idh/MocA_Oxidoreductase"/>
</dbReference>
<dbReference type="InterPro" id="IPR000683">
    <property type="entry name" value="Gfo/Idh/MocA-like_OxRdtase_N"/>
</dbReference>
<dbReference type="OrthoDB" id="9815825at2"/>
<dbReference type="PANTHER" id="PTHR43249:SF1">
    <property type="entry name" value="D-GLUCOSIDE 3-DEHYDROGENASE"/>
    <property type="match status" value="1"/>
</dbReference>
<evidence type="ECO:0000259" key="1">
    <source>
        <dbReference type="Pfam" id="PF01408"/>
    </source>
</evidence>
<dbReference type="GO" id="GO:0000166">
    <property type="term" value="F:nucleotide binding"/>
    <property type="evidence" value="ECO:0007669"/>
    <property type="project" value="InterPro"/>
</dbReference>
<dbReference type="EMBL" id="CP003418">
    <property type="protein sequence ID" value="AFH50163.1"/>
    <property type="molecule type" value="Genomic_DNA"/>
</dbReference>
<protein>
    <submittedName>
        <fullName evidence="3">UDP-D-GlcNAcA oxidase</fullName>
    </submittedName>
</protein>
<dbReference type="STRING" id="945713.IALB_2460"/>
<evidence type="ECO:0000313" key="4">
    <source>
        <dbReference type="Proteomes" id="UP000007394"/>
    </source>
</evidence>
<dbReference type="eggNOG" id="COG0673">
    <property type="taxonomic scope" value="Bacteria"/>
</dbReference>
<dbReference type="RefSeq" id="WP_014561305.1">
    <property type="nucleotide sequence ID" value="NC_017464.1"/>
</dbReference>
<feature type="domain" description="Gfo/Idh/MocA-like oxidoreductase N-terminal" evidence="1">
    <location>
        <begin position="3"/>
        <end position="127"/>
    </location>
</feature>
<accession>I0AMF6</accession>
<feature type="domain" description="Gfo/Idh/MocA-like oxidoreductase C-terminal" evidence="2">
    <location>
        <begin position="156"/>
        <end position="209"/>
    </location>
</feature>
<sequence length="312" mass="35793">MKNFAITGVGGYIAPRHLQAIKDTGNRLVAAIDPNDSVGIIDRYFPNASFFTEFERFDRHLEKLRRTNSPDKVDYISICSPNNLHDAHIRLALRVGADAICEKPLVLNPWNLDALEELEQESGKRVFTILQLRVHPSLVKLKNEIDEVIKINSRIKFNVDLNYITARGIWYDYSWKGIKEKSGGVATNIGVHFFDLLIWLFGKPVHSKVIESKLRSVKGELELEHANVKWFLSINFNDLPDEIKKINDNNPDKQVTTYRSIKIDNKEIEFTEGFTNLHTVVYQETLAGRGFGIIDARPAIELVYKIRNEINF</sequence>
<evidence type="ECO:0000259" key="2">
    <source>
        <dbReference type="Pfam" id="PF02894"/>
    </source>
</evidence>
<reference evidence="3 4" key="1">
    <citation type="journal article" date="2012" name="Front. Microbiol.">
        <title>Complete genome of Ignavibacterium album, a metabolically versatile, flagellated, facultative anaerobe from the phylum Chlorobi.</title>
        <authorList>
            <person name="Liu Z."/>
            <person name="Frigaard N.-U."/>
            <person name="Vogl K."/>
            <person name="Iino T."/>
            <person name="Ohkuma M."/>
            <person name="Overmann J."/>
            <person name="Bryant D.A."/>
        </authorList>
    </citation>
    <scope>NUCLEOTIDE SEQUENCE [LARGE SCALE GENOMIC DNA]</scope>
    <source>
        <strain evidence="4">DSM 19864 / JCM 16511 / NBRC 101810 / Mat9-16</strain>
    </source>
</reference>
<dbReference type="Gene3D" id="3.30.360.10">
    <property type="entry name" value="Dihydrodipicolinate Reductase, domain 2"/>
    <property type="match status" value="1"/>
</dbReference>
<dbReference type="Pfam" id="PF02894">
    <property type="entry name" value="GFO_IDH_MocA_C"/>
    <property type="match status" value="1"/>
</dbReference>
<name>I0AMF6_IGNAJ</name>
<dbReference type="Gene3D" id="3.40.50.720">
    <property type="entry name" value="NAD(P)-binding Rossmann-like Domain"/>
    <property type="match status" value="1"/>
</dbReference>
<dbReference type="InterPro" id="IPR036291">
    <property type="entry name" value="NAD(P)-bd_dom_sf"/>
</dbReference>
<dbReference type="PATRIC" id="fig|945713.3.peg.2470"/>
<evidence type="ECO:0000313" key="3">
    <source>
        <dbReference type="EMBL" id="AFH50163.1"/>
    </source>
</evidence>
<keyword evidence="4" id="KW-1185">Reference proteome</keyword>
<dbReference type="AlphaFoldDB" id="I0AMF6"/>
<dbReference type="PANTHER" id="PTHR43249">
    <property type="entry name" value="UDP-N-ACETYL-2-AMINO-2-DEOXY-D-GLUCURONATE OXIDASE"/>
    <property type="match status" value="1"/>
</dbReference>
<proteinExistence type="predicted"/>